<feature type="region of interest" description="Disordered" evidence="1">
    <location>
        <begin position="1"/>
        <end position="57"/>
    </location>
</feature>
<dbReference type="PROSITE" id="PS51140">
    <property type="entry name" value="CUE"/>
    <property type="match status" value="1"/>
</dbReference>
<feature type="compositionally biased region" description="Low complexity" evidence="1">
    <location>
        <begin position="584"/>
        <end position="608"/>
    </location>
</feature>
<feature type="compositionally biased region" description="Low complexity" evidence="1">
    <location>
        <begin position="493"/>
        <end position="505"/>
    </location>
</feature>
<dbReference type="RefSeq" id="XP_004362485.1">
    <property type="nucleotide sequence ID" value="XM_004362428.1"/>
</dbReference>
<dbReference type="Gene3D" id="1.10.8.10">
    <property type="entry name" value="DNA helicase RuvA subunit, C-terminal domain"/>
    <property type="match status" value="1"/>
</dbReference>
<protein>
    <submittedName>
        <fullName evidence="3">Ubiquitin system component Cue domain containing protein</fullName>
    </submittedName>
</protein>
<dbReference type="OMA" id="LSQHEFW"/>
<accession>F4PIQ5</accession>
<dbReference type="InterPro" id="IPR009060">
    <property type="entry name" value="UBA-like_sf"/>
</dbReference>
<evidence type="ECO:0000256" key="1">
    <source>
        <dbReference type="SAM" id="MobiDB-lite"/>
    </source>
</evidence>
<dbReference type="GeneID" id="14876961"/>
<feature type="compositionally biased region" description="Low complexity" evidence="1">
    <location>
        <begin position="1"/>
        <end position="36"/>
    </location>
</feature>
<feature type="compositionally biased region" description="Basic and acidic residues" evidence="1">
    <location>
        <begin position="47"/>
        <end position="57"/>
    </location>
</feature>
<dbReference type="InterPro" id="IPR003892">
    <property type="entry name" value="CUE"/>
</dbReference>
<feature type="domain" description="CUE" evidence="2">
    <location>
        <begin position="510"/>
        <end position="553"/>
    </location>
</feature>
<evidence type="ECO:0000259" key="2">
    <source>
        <dbReference type="PROSITE" id="PS51140"/>
    </source>
</evidence>
<sequence>MSQQQQKQQQNRNQQQQPNQRKNNSSNTSSSSSTSTKNDKSQGVIVNEKEKEYQDFEQKKSIENKGIEESYSLVKNSLGHYEKKADLNEYWLTKHSIKFMPFLPLDNSNVDNVQGDEVLLFHNNDLSQLLKTKYHVFWSHVVYNPSLLEFVDSFLRYINRSYPKIDLCSKISSSPSTLGVPSKDFMESKRMLLKRAFSVIVRLSTQQEKTSGDYIGKYYFADLIAKYRIFDVAKLFDICAVFGPSCKTEVVDLVNRVFDIQPKLYSHLQLEAVPAILQSLTDLNLSVIQHNHIDLIKVEDSLRFVLDVVFSIDSFLRIHPYGTHAFFQNRAHYTLVYFYQMFLPLMYNNVPGLVGTHAQEAIATINQHILGIIFSITKHLHLVKIDQYNMLVSEPCNICKKRPTIEQLSNDTLEFYESLNLQHVLNKEKQSKSIVDQFDTLATVHILLDLDKKFNISTKLNYLFKLNSKIDTNRLSLILKSMGKELIKPKLQVEQPQQRVPQQQQTLSEKEKQDIQSIKDIFSSYGDGFVYACLKHFGGNVETTINSLLEDNLPSNLNLIDRSLSTIQSTTTSPTRPAPSPVLTSTTSTTSTSTTRSAPSSSSSTTSTNQQVDNLTKQVYEMHVGKKSYSNDQANIQTNKNFIKNYENMMYEDEYDDSLEVFLGVSVQDGEALHDSSSDEEEYSKNNESLIVKQPKQGGAKPGARPGTKAYQQAHKKHNQKDASAKKRGQYSAPVGGR</sequence>
<dbReference type="Proteomes" id="UP000007797">
    <property type="component" value="Unassembled WGS sequence"/>
</dbReference>
<dbReference type="GO" id="GO:0043130">
    <property type="term" value="F:ubiquitin binding"/>
    <property type="evidence" value="ECO:0007669"/>
    <property type="project" value="InterPro"/>
</dbReference>
<dbReference type="SUPFAM" id="SSF46934">
    <property type="entry name" value="UBA-like"/>
    <property type="match status" value="1"/>
</dbReference>
<dbReference type="STRING" id="1054147.F4PIQ5"/>
<dbReference type="PANTHER" id="PTHR21494:SF0">
    <property type="entry name" value="ACTIVATING SIGNAL COINTEGRATOR 1 COMPLEX SUBUNIT 2"/>
    <property type="match status" value="1"/>
</dbReference>
<keyword evidence="4" id="KW-1185">Reference proteome</keyword>
<feature type="region of interest" description="Disordered" evidence="1">
    <location>
        <begin position="493"/>
        <end position="512"/>
    </location>
</feature>
<dbReference type="CDD" id="cd14364">
    <property type="entry name" value="CUE_ASCC2"/>
    <property type="match status" value="1"/>
</dbReference>
<gene>
    <name evidence="3" type="primary">ascc2</name>
    <name evidence="3" type="ORF">DFA_02878</name>
</gene>
<reference evidence="4" key="1">
    <citation type="journal article" date="2011" name="Genome Res.">
        <title>Phylogeny-wide analysis of social amoeba genomes highlights ancient origins for complex intercellular communication.</title>
        <authorList>
            <person name="Heidel A.J."/>
            <person name="Lawal H.M."/>
            <person name="Felder M."/>
            <person name="Schilde C."/>
            <person name="Helps N.R."/>
            <person name="Tunggal B."/>
            <person name="Rivero F."/>
            <person name="John U."/>
            <person name="Schleicher M."/>
            <person name="Eichinger L."/>
            <person name="Platzer M."/>
            <person name="Noegel A.A."/>
            <person name="Schaap P."/>
            <person name="Gloeckner G."/>
        </authorList>
    </citation>
    <scope>NUCLEOTIDE SEQUENCE [LARGE SCALE GENOMIC DNA]</scope>
    <source>
        <strain evidence="4">SH3</strain>
    </source>
</reference>
<feature type="region of interest" description="Disordered" evidence="1">
    <location>
        <begin position="671"/>
        <end position="738"/>
    </location>
</feature>
<dbReference type="AlphaFoldDB" id="F4PIQ5"/>
<dbReference type="KEGG" id="dfa:DFA_02878"/>
<feature type="region of interest" description="Disordered" evidence="1">
    <location>
        <begin position="568"/>
        <end position="613"/>
    </location>
</feature>
<dbReference type="Pfam" id="PF02845">
    <property type="entry name" value="CUE"/>
    <property type="match status" value="1"/>
</dbReference>
<evidence type="ECO:0000313" key="3">
    <source>
        <dbReference type="EMBL" id="EGG24634.1"/>
    </source>
</evidence>
<organism evidence="3 4">
    <name type="scientific">Cavenderia fasciculata</name>
    <name type="common">Slime mold</name>
    <name type="synonym">Dictyostelium fasciculatum</name>
    <dbReference type="NCBI Taxonomy" id="261658"/>
    <lineage>
        <taxon>Eukaryota</taxon>
        <taxon>Amoebozoa</taxon>
        <taxon>Evosea</taxon>
        <taxon>Eumycetozoa</taxon>
        <taxon>Dictyostelia</taxon>
        <taxon>Acytosteliales</taxon>
        <taxon>Cavenderiaceae</taxon>
        <taxon>Cavenderia</taxon>
    </lineage>
</organism>
<evidence type="ECO:0000313" key="4">
    <source>
        <dbReference type="Proteomes" id="UP000007797"/>
    </source>
</evidence>
<dbReference type="InterPro" id="IPR052586">
    <property type="entry name" value="ASCC2"/>
</dbReference>
<dbReference type="InterPro" id="IPR041800">
    <property type="entry name" value="ASCC2_CUE"/>
</dbReference>
<proteinExistence type="predicted"/>
<dbReference type="EMBL" id="GL883006">
    <property type="protein sequence ID" value="EGG24634.1"/>
    <property type="molecule type" value="Genomic_DNA"/>
</dbReference>
<name>F4PIQ5_CACFS</name>
<dbReference type="PANTHER" id="PTHR21494">
    <property type="entry name" value="ACTIVATING SIGNAL COINTEGRATOR 1 COMPLEX SUBUNIT 2 ASC-1 COMPLEX SUBUNIT P100"/>
    <property type="match status" value="1"/>
</dbReference>
<dbReference type="OrthoDB" id="5577209at2759"/>